<organism evidence="3 4">
    <name type="scientific">Novosphingobium humi</name>
    <dbReference type="NCBI Taxonomy" id="2282397"/>
    <lineage>
        <taxon>Bacteria</taxon>
        <taxon>Pseudomonadati</taxon>
        <taxon>Pseudomonadota</taxon>
        <taxon>Alphaproteobacteria</taxon>
        <taxon>Sphingomonadales</taxon>
        <taxon>Sphingomonadaceae</taxon>
        <taxon>Novosphingobium</taxon>
    </lineage>
</organism>
<keyword evidence="3" id="KW-0347">Helicase</keyword>
<dbReference type="InterPro" id="IPR027417">
    <property type="entry name" value="P-loop_NTPase"/>
</dbReference>
<dbReference type="InterPro" id="IPR050742">
    <property type="entry name" value="Helicase_Restrict-Modif_Enz"/>
</dbReference>
<dbReference type="Gene3D" id="3.90.1570.30">
    <property type="match status" value="1"/>
</dbReference>
<dbReference type="Proteomes" id="UP001218231">
    <property type="component" value="Chromosome"/>
</dbReference>
<dbReference type="InterPro" id="IPR001650">
    <property type="entry name" value="Helicase_C-like"/>
</dbReference>
<dbReference type="GO" id="GO:0004386">
    <property type="term" value="F:helicase activity"/>
    <property type="evidence" value="ECO:0007669"/>
    <property type="project" value="UniProtKB-KW"/>
</dbReference>
<evidence type="ECO:0000256" key="1">
    <source>
        <dbReference type="SAM" id="MobiDB-lite"/>
    </source>
</evidence>
<dbReference type="SMART" id="SM00487">
    <property type="entry name" value="DEXDc"/>
    <property type="match status" value="1"/>
</dbReference>
<dbReference type="PROSITE" id="PS51192">
    <property type="entry name" value="HELICASE_ATP_BIND_1"/>
    <property type="match status" value="1"/>
</dbReference>
<dbReference type="NCBIfam" id="NF046051">
    <property type="entry name" value="restrict_EcoAI"/>
    <property type="match status" value="1"/>
</dbReference>
<dbReference type="EMBL" id="CP117417">
    <property type="protein sequence ID" value="WCT78115.1"/>
    <property type="molecule type" value="Genomic_DNA"/>
</dbReference>
<name>A0ABY7U0K8_9SPHN</name>
<feature type="region of interest" description="Disordered" evidence="1">
    <location>
        <begin position="545"/>
        <end position="584"/>
    </location>
</feature>
<feature type="domain" description="Helicase ATP-binding" evidence="2">
    <location>
        <begin position="164"/>
        <end position="347"/>
    </location>
</feature>
<dbReference type="InterPro" id="IPR006935">
    <property type="entry name" value="Helicase/UvrB_N"/>
</dbReference>
<dbReference type="Pfam" id="PF00271">
    <property type="entry name" value="Helicase_C"/>
    <property type="match status" value="1"/>
</dbReference>
<evidence type="ECO:0000313" key="3">
    <source>
        <dbReference type="EMBL" id="WCT78115.1"/>
    </source>
</evidence>
<dbReference type="InterPro" id="IPR014001">
    <property type="entry name" value="Helicase_ATP-bd"/>
</dbReference>
<reference evidence="3 4" key="1">
    <citation type="submission" date="2023-02" db="EMBL/GenBank/DDBJ databases">
        <title>Genome sequence of Novosphingobium humi KACC 19094.</title>
        <authorList>
            <person name="Kim S."/>
            <person name="Heo J."/>
            <person name="Kwon S.-W."/>
        </authorList>
    </citation>
    <scope>NUCLEOTIDE SEQUENCE [LARGE SCALE GENOMIC DNA]</scope>
    <source>
        <strain evidence="3 4">KACC 19094</strain>
    </source>
</reference>
<keyword evidence="3" id="KW-0067">ATP-binding</keyword>
<dbReference type="Pfam" id="PF04851">
    <property type="entry name" value="ResIII"/>
    <property type="match status" value="1"/>
</dbReference>
<proteinExistence type="predicted"/>
<dbReference type="CDD" id="cd18799">
    <property type="entry name" value="SF2_C_EcoAI-like"/>
    <property type="match status" value="1"/>
</dbReference>
<dbReference type="Pfam" id="PF08463">
    <property type="entry name" value="EcoEI_R_C"/>
    <property type="match status" value="1"/>
</dbReference>
<keyword evidence="3" id="KW-0547">Nucleotide-binding</keyword>
<evidence type="ECO:0000313" key="4">
    <source>
        <dbReference type="Proteomes" id="UP001218231"/>
    </source>
</evidence>
<dbReference type="SUPFAM" id="SSF52540">
    <property type="entry name" value="P-loop containing nucleoside triphosphate hydrolases"/>
    <property type="match status" value="1"/>
</dbReference>
<dbReference type="Gene3D" id="3.40.50.300">
    <property type="entry name" value="P-loop containing nucleotide triphosphate hydrolases"/>
    <property type="match status" value="2"/>
</dbReference>
<gene>
    <name evidence="3" type="ORF">PQ457_03835</name>
</gene>
<accession>A0ABY7U0K8</accession>
<keyword evidence="3" id="KW-0378">Hydrolase</keyword>
<dbReference type="PANTHER" id="PTHR47396">
    <property type="entry name" value="TYPE I RESTRICTION ENZYME ECOKI R PROTEIN"/>
    <property type="match status" value="1"/>
</dbReference>
<sequence length="780" mass="87771">MNEAETRAELIDPALRAAGWGVVAESRTRREVIAPGRIMGRGKRARGLSCDYVLVYRNTKLASVEAKAATKSYTEGVAQAKDYASRLQTRFAYATNGKEIYRIDMQTGAESLVDAFPTPQELWDTTFASANAWRDRFAAVPYETAGGKFETRYYQHNAIEAVLKAISEGRDRVLLTLATGTGKTAIAFQIAWKLFNARWNLIDWKAEGEPARRPRILFLADRNILADQAYNSFGAFEDAALARITPGEIRKKGAVPKNASIFFTIFQTFTSGRDEEGNPTPYFGDYPPDFFDCIIIDECHRGGAKDESEWRAILEYFAPAVQIGLTATPKRANNADTYRYFGAPVYTYSLKEGINDGYLTPFKVRQIGTTIDEYVYTSDDKVIEGEVETGKRYTESDFNRTIEIREREAYRVKTFMGMIDQREKTLVFCATQEHAGLIRDLINQVKTSANPNYCVRVTAEDGAAGEQWLRTFQDNDKTIPTILTTSQKLSTGVDARNIRNIVLMRPVNSMIEFKQIIGRGTRLFDGKDYFTILDFVKAYEHFHDPEWDGEPLAPEPPKEGRNRPEPPTQPEPPTNGPEDGPKTKLRITLADGKERTFQHISATTFWGEDGKPISVQQFIEALFGKLPELFKDEDELRALWGQPDTRARLIEGLAERGFAGEQLEAIRKAVDANDSDLFDVLAYIAFLRAPLKRAERVQDKREAILSHCDPRQREFLDFVLAQYVLVGESELDGAKLPELLQLKYGSPADAINLLGPVGAIRSTFHGFQRQLYAARQAGSD</sequence>
<feature type="compositionally biased region" description="Pro residues" evidence="1">
    <location>
        <begin position="565"/>
        <end position="575"/>
    </location>
</feature>
<dbReference type="RefSeq" id="WP_273618458.1">
    <property type="nucleotide sequence ID" value="NZ_CP117417.1"/>
</dbReference>
<dbReference type="PANTHER" id="PTHR47396:SF1">
    <property type="entry name" value="ATP-DEPENDENT HELICASE IRC3-RELATED"/>
    <property type="match status" value="1"/>
</dbReference>
<keyword evidence="4" id="KW-1185">Reference proteome</keyword>
<dbReference type="InterPro" id="IPR013670">
    <property type="entry name" value="EcoEI_R_C_dom"/>
</dbReference>
<evidence type="ECO:0000259" key="2">
    <source>
        <dbReference type="PROSITE" id="PS51192"/>
    </source>
</evidence>
<dbReference type="CDD" id="cd18032">
    <property type="entry name" value="DEXHc_RE_I_III_res"/>
    <property type="match status" value="1"/>
</dbReference>
<protein>
    <submittedName>
        <fullName evidence="3">DEAD/DEAH box helicase family protein</fullName>
    </submittedName>
</protein>